<keyword evidence="2" id="KW-1185">Reference proteome</keyword>
<sequence>MNQTGYVRVFFTSEDTIMKQLILSWLSTLLSNVSLKISVFAHNAQTEMSPLTPGDVFILKCINFMLFVKHLQESLCR</sequence>
<proteinExistence type="predicted"/>
<dbReference type="Proteomes" id="UP000503349">
    <property type="component" value="Chromosome 1"/>
</dbReference>
<evidence type="ECO:0000313" key="1">
    <source>
        <dbReference type="EMBL" id="KAF3707084.1"/>
    </source>
</evidence>
<dbReference type="EMBL" id="CM015712">
    <property type="protein sequence ID" value="KAF3707084.1"/>
    <property type="molecule type" value="Genomic_DNA"/>
</dbReference>
<evidence type="ECO:0000313" key="2">
    <source>
        <dbReference type="Proteomes" id="UP000503349"/>
    </source>
</evidence>
<name>A0A6G1QX60_CHAAH</name>
<reference evidence="1 2" key="1">
    <citation type="submission" date="2019-02" db="EMBL/GenBank/DDBJ databases">
        <title>Opniocepnalus argus genome.</title>
        <authorList>
            <person name="Zhou C."/>
            <person name="Xiao S."/>
        </authorList>
    </citation>
    <scope>NUCLEOTIDE SEQUENCE [LARGE SCALE GENOMIC DNA]</scope>
    <source>
        <strain evidence="1">OARG1902GOOAL</strain>
        <tissue evidence="1">Muscle</tissue>
    </source>
</reference>
<organism evidence="1 2">
    <name type="scientific">Channa argus</name>
    <name type="common">Northern snakehead</name>
    <name type="synonym">Ophicephalus argus</name>
    <dbReference type="NCBI Taxonomy" id="215402"/>
    <lineage>
        <taxon>Eukaryota</taxon>
        <taxon>Metazoa</taxon>
        <taxon>Chordata</taxon>
        <taxon>Craniata</taxon>
        <taxon>Vertebrata</taxon>
        <taxon>Euteleostomi</taxon>
        <taxon>Actinopterygii</taxon>
        <taxon>Neopterygii</taxon>
        <taxon>Teleostei</taxon>
        <taxon>Neoteleostei</taxon>
        <taxon>Acanthomorphata</taxon>
        <taxon>Anabantaria</taxon>
        <taxon>Anabantiformes</taxon>
        <taxon>Channoidei</taxon>
        <taxon>Channidae</taxon>
        <taxon>Channa</taxon>
    </lineage>
</organism>
<gene>
    <name evidence="1" type="ORF">EXN66_Car000257</name>
</gene>
<reference evidence="2" key="2">
    <citation type="submission" date="2019-02" db="EMBL/GenBank/DDBJ databases">
        <title>Opniocepnalus argus Var Kimnra genome.</title>
        <authorList>
            <person name="Zhou C."/>
            <person name="Xiao S."/>
        </authorList>
    </citation>
    <scope>NUCLEOTIDE SEQUENCE [LARGE SCALE GENOMIC DNA]</scope>
</reference>
<accession>A0A6G1QX60</accession>
<dbReference type="AlphaFoldDB" id="A0A6G1QX60"/>
<protein>
    <submittedName>
        <fullName evidence="1">Uncharacterized protein</fullName>
    </submittedName>
</protein>